<feature type="compositionally biased region" description="Polar residues" evidence="1">
    <location>
        <begin position="196"/>
        <end position="209"/>
    </location>
</feature>
<accession>A0A7J7MFN7</accession>
<evidence type="ECO:0000313" key="3">
    <source>
        <dbReference type="Proteomes" id="UP000541444"/>
    </source>
</evidence>
<name>A0A7J7MFN7_9MAGN</name>
<feature type="region of interest" description="Disordered" evidence="1">
    <location>
        <begin position="83"/>
        <end position="218"/>
    </location>
</feature>
<feature type="compositionally biased region" description="Gly residues" evidence="1">
    <location>
        <begin position="141"/>
        <end position="154"/>
    </location>
</feature>
<organism evidence="2 3">
    <name type="scientific">Kingdonia uniflora</name>
    <dbReference type="NCBI Taxonomy" id="39325"/>
    <lineage>
        <taxon>Eukaryota</taxon>
        <taxon>Viridiplantae</taxon>
        <taxon>Streptophyta</taxon>
        <taxon>Embryophyta</taxon>
        <taxon>Tracheophyta</taxon>
        <taxon>Spermatophyta</taxon>
        <taxon>Magnoliopsida</taxon>
        <taxon>Ranunculales</taxon>
        <taxon>Circaeasteraceae</taxon>
        <taxon>Kingdonia</taxon>
    </lineage>
</organism>
<proteinExistence type="predicted"/>
<dbReference type="EMBL" id="JACGCM010001560">
    <property type="protein sequence ID" value="KAF6153538.1"/>
    <property type="molecule type" value="Genomic_DNA"/>
</dbReference>
<reference evidence="2 3" key="1">
    <citation type="journal article" date="2020" name="IScience">
        <title>Genome Sequencing of the Endangered Kingdonia uniflora (Circaeasteraceae, Ranunculales) Reveals Potential Mechanisms of Evolutionary Specialization.</title>
        <authorList>
            <person name="Sun Y."/>
            <person name="Deng T."/>
            <person name="Zhang A."/>
            <person name="Moore M.J."/>
            <person name="Landis J.B."/>
            <person name="Lin N."/>
            <person name="Zhang H."/>
            <person name="Zhang X."/>
            <person name="Huang J."/>
            <person name="Zhang X."/>
            <person name="Sun H."/>
            <person name="Wang H."/>
        </authorList>
    </citation>
    <scope>NUCLEOTIDE SEQUENCE [LARGE SCALE GENOMIC DNA]</scope>
    <source>
        <strain evidence="2">TB1705</strain>
        <tissue evidence="2">Leaf</tissue>
    </source>
</reference>
<gene>
    <name evidence="2" type="ORF">GIB67_027405</name>
</gene>
<protein>
    <submittedName>
        <fullName evidence="2">Uncharacterized protein</fullName>
    </submittedName>
</protein>
<keyword evidence="3" id="KW-1185">Reference proteome</keyword>
<feature type="compositionally biased region" description="Basic residues" evidence="1">
    <location>
        <begin position="103"/>
        <end position="115"/>
    </location>
</feature>
<sequence length="223" mass="24403">MKLIYDRRVKAQGWDQNFVVTELPCVHAYCVISHKRLNWVGYYSEYHMVSFYVKTYSGSVLAISDPSFWSKNVNIEVLPPPLVRGAGRPRKVRMKGDDEGGSQHKRGGRGTHARGRGNSQTGRSRSGITEAGRGNTIVVRGGRGNTQAGRGGRGNTAVVRGGRGNTQAKRGGRGNTVVVRGGRGTTSLSQEPIIPTQGSQTSKQPSNNPYKKLFRPPKEVWLI</sequence>
<evidence type="ECO:0000313" key="2">
    <source>
        <dbReference type="EMBL" id="KAF6153538.1"/>
    </source>
</evidence>
<feature type="compositionally biased region" description="Polar residues" evidence="1">
    <location>
        <begin position="118"/>
        <end position="127"/>
    </location>
</feature>
<comment type="caution">
    <text evidence="2">The sequence shown here is derived from an EMBL/GenBank/DDBJ whole genome shotgun (WGS) entry which is preliminary data.</text>
</comment>
<dbReference type="AlphaFoldDB" id="A0A7J7MFN7"/>
<evidence type="ECO:0000256" key="1">
    <source>
        <dbReference type="SAM" id="MobiDB-lite"/>
    </source>
</evidence>
<dbReference type="Proteomes" id="UP000541444">
    <property type="component" value="Unassembled WGS sequence"/>
</dbReference>